<name>A0A0M3IZB0_ANISI</name>
<organism evidence="2">
    <name type="scientific">Anisakis simplex</name>
    <name type="common">Herring worm</name>
    <dbReference type="NCBI Taxonomy" id="6269"/>
    <lineage>
        <taxon>Eukaryota</taxon>
        <taxon>Metazoa</taxon>
        <taxon>Ecdysozoa</taxon>
        <taxon>Nematoda</taxon>
        <taxon>Chromadorea</taxon>
        <taxon>Rhabditida</taxon>
        <taxon>Spirurina</taxon>
        <taxon>Ascaridomorpha</taxon>
        <taxon>Ascaridoidea</taxon>
        <taxon>Anisakidae</taxon>
        <taxon>Anisakis</taxon>
        <taxon>Anisakis simplex complex</taxon>
    </lineage>
</organism>
<dbReference type="PROSITE" id="PS50878">
    <property type="entry name" value="RT_POL"/>
    <property type="match status" value="1"/>
</dbReference>
<evidence type="ECO:0000259" key="1">
    <source>
        <dbReference type="PROSITE" id="PS50878"/>
    </source>
</evidence>
<dbReference type="SUPFAM" id="SSF56672">
    <property type="entry name" value="DNA/RNA polymerases"/>
    <property type="match status" value="1"/>
</dbReference>
<protein>
    <submittedName>
        <fullName evidence="2">Reverse transcriptase domain-containing protein</fullName>
    </submittedName>
</protein>
<evidence type="ECO:0000313" key="2">
    <source>
        <dbReference type="WBParaSite" id="ASIM_0000059101-mRNA-1"/>
    </source>
</evidence>
<dbReference type="PANTHER" id="PTHR21301">
    <property type="entry name" value="REVERSE TRANSCRIPTASE"/>
    <property type="match status" value="1"/>
</dbReference>
<dbReference type="AlphaFoldDB" id="A0A0M3IZB0"/>
<dbReference type="PANTHER" id="PTHR21301:SF10">
    <property type="entry name" value="REVERSE TRANSCRIPTASE DOMAIN-CONTAINING PROTEIN"/>
    <property type="match status" value="1"/>
</dbReference>
<reference evidence="2" key="1">
    <citation type="submission" date="2017-02" db="UniProtKB">
        <authorList>
            <consortium name="WormBaseParasite"/>
        </authorList>
    </citation>
    <scope>IDENTIFICATION</scope>
</reference>
<accession>A0A0M3IZB0</accession>
<dbReference type="InterPro" id="IPR043502">
    <property type="entry name" value="DNA/RNA_pol_sf"/>
</dbReference>
<proteinExistence type="predicted"/>
<sequence>LFYRPKISPENQKLPKIFAIPKLHKNPIKFRYIAGANTSSIKPLQILLHKILCFIKIHFQNYCRISQTNLNKKCYYSVDNTYSAINIIRSPHIKIHTVATADFTTLFTRLPHDLIFKSLSHIIHICYNNSKKTYIRIHNNYINYTDQLHYNKHNISFDSTELYSIIKTVLNESYVIFAGHIFKQIQGVPMGGNASSDIADLTLSAMEHIYSKIPRNTINIIRYVDDILIFNENNFVNKAKSIYGNELELDITPNSDNVNFLDINITIRNGIIQTNVYDKTTFFNFKVNKFASLDSNISDSIHKNIISSQIARYAYICSNLQHFIHNCITLSTIYYKKGISNNTLHRIVKNTLIKNKHLLIKYIYPNAGNIKKLALQIIDHIT</sequence>
<feature type="domain" description="Reverse transcriptase" evidence="1">
    <location>
        <begin position="1"/>
        <end position="287"/>
    </location>
</feature>
<dbReference type="InterPro" id="IPR000477">
    <property type="entry name" value="RT_dom"/>
</dbReference>
<dbReference type="WBParaSite" id="ASIM_0000059101-mRNA-1">
    <property type="protein sequence ID" value="ASIM_0000059101-mRNA-1"/>
    <property type="gene ID" value="ASIM_0000059101"/>
</dbReference>